<dbReference type="RefSeq" id="WP_139056017.1">
    <property type="nucleotide sequence ID" value="NZ_VDDB01000028.1"/>
</dbReference>
<name>A0A5C4KP66_PSEJE</name>
<dbReference type="AlphaFoldDB" id="A0A5C4KP66"/>
<evidence type="ECO:0000313" key="2">
    <source>
        <dbReference type="Proteomes" id="UP000306272"/>
    </source>
</evidence>
<evidence type="ECO:0000313" key="1">
    <source>
        <dbReference type="EMBL" id="TNB90524.1"/>
    </source>
</evidence>
<sequence>MNGIYSIPPVTDAVNYETWKKQWNEQEGLDVFSYISDQCHPEQMLLFSKVFFPDFLSVGEGVFLERNFAFETFSARMAEMNDVREVERIINNVHVYDLFDQCADNVSDSVFFQLCNVIAFSWRMVLKEKFPDQKFFVEVSNSESDYGPVITFFQVGE</sequence>
<keyword evidence="2" id="KW-1185">Reference proteome</keyword>
<comment type="caution">
    <text evidence="1">The sequence shown here is derived from an EMBL/GenBank/DDBJ whole genome shotgun (WGS) entry which is preliminary data.</text>
</comment>
<protein>
    <submittedName>
        <fullName evidence="1">Uncharacterized protein</fullName>
    </submittedName>
</protein>
<organism evidence="1 2">
    <name type="scientific">Pseudomonas jessenii</name>
    <dbReference type="NCBI Taxonomy" id="77298"/>
    <lineage>
        <taxon>Bacteria</taxon>
        <taxon>Pseudomonadati</taxon>
        <taxon>Pseudomonadota</taxon>
        <taxon>Gammaproteobacteria</taxon>
        <taxon>Pseudomonadales</taxon>
        <taxon>Pseudomonadaceae</taxon>
        <taxon>Pseudomonas</taxon>
    </lineage>
</organism>
<dbReference type="EMBL" id="VDDB01000028">
    <property type="protein sequence ID" value="TNB90524.1"/>
    <property type="molecule type" value="Genomic_DNA"/>
</dbReference>
<gene>
    <name evidence="1" type="ORF">FHG55_28885</name>
</gene>
<reference evidence="1" key="1">
    <citation type="submission" date="2019-06" db="EMBL/GenBank/DDBJ databases">
        <title>Pseudomonas-derived Butenolides : (Bio)synthesis of Styrolides.</title>
        <authorList>
            <person name="Klapper M."/>
            <person name="Chowdhury S."/>
            <person name="Stallforth P."/>
        </authorList>
    </citation>
    <scope>NUCLEOTIDE SEQUENCE [LARGE SCALE GENOMIC DNA]</scope>
    <source>
        <strain evidence="1">EC-S101</strain>
    </source>
</reference>
<proteinExistence type="predicted"/>
<dbReference type="Proteomes" id="UP000306272">
    <property type="component" value="Unassembled WGS sequence"/>
</dbReference>
<accession>A0A5C4KP66</accession>